<evidence type="ECO:0000256" key="2">
    <source>
        <dbReference type="SAM" id="Phobius"/>
    </source>
</evidence>
<keyword evidence="2" id="KW-0812">Transmembrane</keyword>
<evidence type="ECO:0000256" key="1">
    <source>
        <dbReference type="SAM" id="MobiDB-lite"/>
    </source>
</evidence>
<evidence type="ECO:0000313" key="4">
    <source>
        <dbReference type="Proteomes" id="UP001201163"/>
    </source>
</evidence>
<feature type="region of interest" description="Disordered" evidence="1">
    <location>
        <begin position="1"/>
        <end position="31"/>
    </location>
</feature>
<comment type="caution">
    <text evidence="3">The sequence shown here is derived from an EMBL/GenBank/DDBJ whole genome shotgun (WGS) entry which is preliminary data.</text>
</comment>
<feature type="compositionally biased region" description="Acidic residues" evidence="1">
    <location>
        <begin position="116"/>
        <end position="127"/>
    </location>
</feature>
<reference evidence="3" key="1">
    <citation type="submission" date="2022-01" db="EMBL/GenBank/DDBJ databases">
        <title>Comparative genomics reveals a dynamic genome evolution in the ectomycorrhizal milk-cap (Lactarius) mushrooms.</title>
        <authorList>
            <consortium name="DOE Joint Genome Institute"/>
            <person name="Lebreton A."/>
            <person name="Tang N."/>
            <person name="Kuo A."/>
            <person name="LaButti K."/>
            <person name="Drula E."/>
            <person name="Barry K."/>
            <person name="Clum A."/>
            <person name="Lipzen A."/>
            <person name="Mousain D."/>
            <person name="Ng V."/>
            <person name="Wang R."/>
            <person name="Wang X."/>
            <person name="Dai Y."/>
            <person name="Henrissat B."/>
            <person name="Grigoriev I.V."/>
            <person name="Guerin-Laguette A."/>
            <person name="Yu F."/>
            <person name="Martin F.M."/>
        </authorList>
    </citation>
    <scope>NUCLEOTIDE SEQUENCE</scope>
    <source>
        <strain evidence="3">QP</strain>
    </source>
</reference>
<organism evidence="3 4">
    <name type="scientific">Lactarius akahatsu</name>
    <dbReference type="NCBI Taxonomy" id="416441"/>
    <lineage>
        <taxon>Eukaryota</taxon>
        <taxon>Fungi</taxon>
        <taxon>Dikarya</taxon>
        <taxon>Basidiomycota</taxon>
        <taxon>Agaricomycotina</taxon>
        <taxon>Agaricomycetes</taxon>
        <taxon>Russulales</taxon>
        <taxon>Russulaceae</taxon>
        <taxon>Lactarius</taxon>
    </lineage>
</organism>
<feature type="region of interest" description="Disordered" evidence="1">
    <location>
        <begin position="81"/>
        <end position="136"/>
    </location>
</feature>
<dbReference type="AlphaFoldDB" id="A0AAD4Q9W5"/>
<feature type="region of interest" description="Disordered" evidence="1">
    <location>
        <begin position="287"/>
        <end position="385"/>
    </location>
</feature>
<evidence type="ECO:0000313" key="3">
    <source>
        <dbReference type="EMBL" id="KAH8995034.1"/>
    </source>
</evidence>
<feature type="compositionally biased region" description="Pro residues" evidence="1">
    <location>
        <begin position="296"/>
        <end position="305"/>
    </location>
</feature>
<gene>
    <name evidence="3" type="ORF">EDB92DRAFT_257424</name>
</gene>
<dbReference type="EMBL" id="JAKELL010000013">
    <property type="protein sequence ID" value="KAH8995034.1"/>
    <property type="molecule type" value="Genomic_DNA"/>
</dbReference>
<keyword evidence="4" id="KW-1185">Reference proteome</keyword>
<keyword evidence="2" id="KW-1133">Transmembrane helix</keyword>
<feature type="region of interest" description="Disordered" evidence="1">
    <location>
        <begin position="431"/>
        <end position="485"/>
    </location>
</feature>
<feature type="region of interest" description="Disordered" evidence="1">
    <location>
        <begin position="43"/>
        <end position="63"/>
    </location>
</feature>
<dbReference type="Proteomes" id="UP001201163">
    <property type="component" value="Unassembled WGS sequence"/>
</dbReference>
<sequence>MAAQVQSHSALPDNTVDHGHVDPNGQSLDQALDPHLSQVGLDSRSHYHSHYPGPHIITPDHAGAAHHTDHMSFYTAPHEMPVQPVDRQPAPSSSKRKQLESPYAQSAGKKRRADGYDDDPDDPEVGEDGGAGGARHWTDEEKTKLFNWLMGPNEDEHFDALRTKKNTCFRDVGSFFFFFLSIYPLLMLSQCALDAFGGRKTFLAVKGCYERNFVVFKQIYAFETFTAGMQQADVDTDSEVDRLREYERRIYAARKAGFHVGNLSSRILDHWHRMGWYATFHSRWHGDPNVRRPPARPRPMGPPTLPLQHPQASAEPQQEPALRGEESPVLERATADPPPVPHFERTYDLPYTSAPDPGEAIPSPPQTPSTAPVGQHHLAAYGTPTTPVAGASDQIPPNSGAMAQTLVSACMRLLQAQADDSKMRLEYLRRREEREEADSRMRMDMEKKRQEREAADSERMQQNAKMKQKSELATEILSNPNVDPSVKAAAGDYLKKLFAND</sequence>
<feature type="compositionally biased region" description="Basic and acidic residues" evidence="1">
    <location>
        <begin position="431"/>
        <end position="459"/>
    </location>
</feature>
<name>A0AAD4Q9W5_9AGAM</name>
<protein>
    <submittedName>
        <fullName evidence="3">Uncharacterized protein</fullName>
    </submittedName>
</protein>
<accession>A0AAD4Q9W5</accession>
<feature type="transmembrane region" description="Helical" evidence="2">
    <location>
        <begin position="175"/>
        <end position="196"/>
    </location>
</feature>
<keyword evidence="2" id="KW-0472">Membrane</keyword>
<proteinExistence type="predicted"/>